<feature type="compositionally biased region" description="Gly residues" evidence="1">
    <location>
        <begin position="214"/>
        <end position="223"/>
    </location>
</feature>
<evidence type="ECO:0000313" key="3">
    <source>
        <dbReference type="Proteomes" id="UP000481861"/>
    </source>
</evidence>
<proteinExistence type="predicted"/>
<dbReference type="EMBL" id="JAADJZ010000011">
    <property type="protein sequence ID" value="KAF2871629.1"/>
    <property type="molecule type" value="Genomic_DNA"/>
</dbReference>
<feature type="region of interest" description="Disordered" evidence="1">
    <location>
        <begin position="123"/>
        <end position="268"/>
    </location>
</feature>
<comment type="caution">
    <text evidence="2">The sequence shown here is derived from an EMBL/GenBank/DDBJ whole genome shotgun (WGS) entry which is preliminary data.</text>
</comment>
<sequence>MAEARRSGQGNIGGLVGRSARIKTTVDQGQMRNERQRSLMGSRAVPKVGSDDVEMQSSAAPASLCRARLKYQRAVPWPSPAALVAGGEGTGAARWAEEGEADEVQQAARSAKPCVCGGWEIWHGHGQGGGRQNRGEDAKTGDRDANGSAAAAGHDSDGAGGRSRGRRSAAGRQDDGTVSSVAVEKLEPTGMAGGVQANGSKQPQRTGSHPRTSTGGGSWGGLGCASLANPPPCAAMQPCPSAPASPAQPAAGMASRADERSCHGLVGR</sequence>
<evidence type="ECO:0000256" key="1">
    <source>
        <dbReference type="SAM" id="MobiDB-lite"/>
    </source>
</evidence>
<gene>
    <name evidence="2" type="ORF">BDV95DRAFT_44941</name>
</gene>
<feature type="compositionally biased region" description="Basic and acidic residues" evidence="1">
    <location>
        <begin position="133"/>
        <end position="145"/>
    </location>
</feature>
<feature type="region of interest" description="Disordered" evidence="1">
    <location>
        <begin position="1"/>
        <end position="54"/>
    </location>
</feature>
<feature type="compositionally biased region" description="Polar residues" evidence="1">
    <location>
        <begin position="197"/>
        <end position="211"/>
    </location>
</feature>
<protein>
    <submittedName>
        <fullName evidence="2">Uncharacterized protein</fullName>
    </submittedName>
</protein>
<evidence type="ECO:0000313" key="2">
    <source>
        <dbReference type="EMBL" id="KAF2871629.1"/>
    </source>
</evidence>
<reference evidence="2 3" key="1">
    <citation type="submission" date="2020-01" db="EMBL/GenBank/DDBJ databases">
        <authorList>
            <consortium name="DOE Joint Genome Institute"/>
            <person name="Haridas S."/>
            <person name="Albert R."/>
            <person name="Binder M."/>
            <person name="Bloem J."/>
            <person name="Labutti K."/>
            <person name="Salamov A."/>
            <person name="Andreopoulos B."/>
            <person name="Baker S.E."/>
            <person name="Barry K."/>
            <person name="Bills G."/>
            <person name="Bluhm B.H."/>
            <person name="Cannon C."/>
            <person name="Castanera R."/>
            <person name="Culley D.E."/>
            <person name="Daum C."/>
            <person name="Ezra D."/>
            <person name="Gonzalez J.B."/>
            <person name="Henrissat B."/>
            <person name="Kuo A."/>
            <person name="Liang C."/>
            <person name="Lipzen A."/>
            <person name="Lutzoni F."/>
            <person name="Magnuson J."/>
            <person name="Mondo S."/>
            <person name="Nolan M."/>
            <person name="Ohm R."/>
            <person name="Pangilinan J."/>
            <person name="Park H.-J.H."/>
            <person name="Ramirez L."/>
            <person name="Alfaro M."/>
            <person name="Sun H."/>
            <person name="Tritt A."/>
            <person name="Yoshinaga Y."/>
            <person name="Zwiers L.-H.L."/>
            <person name="Turgeon B.G."/>
            <person name="Goodwin S.B."/>
            <person name="Spatafora J.W."/>
            <person name="Crous P.W."/>
            <person name="Grigoriev I.V."/>
        </authorList>
    </citation>
    <scope>NUCLEOTIDE SEQUENCE [LARGE SCALE GENOMIC DNA]</scope>
    <source>
        <strain evidence="2 3">CBS 611.86</strain>
    </source>
</reference>
<feature type="compositionally biased region" description="Low complexity" evidence="1">
    <location>
        <begin position="234"/>
        <end position="254"/>
    </location>
</feature>
<keyword evidence="3" id="KW-1185">Reference proteome</keyword>
<dbReference type="AlphaFoldDB" id="A0A7C8I5Y1"/>
<name>A0A7C8I5Y1_9PLEO</name>
<accession>A0A7C8I5Y1</accession>
<organism evidence="2 3">
    <name type="scientific">Massariosphaeria phaeospora</name>
    <dbReference type="NCBI Taxonomy" id="100035"/>
    <lineage>
        <taxon>Eukaryota</taxon>
        <taxon>Fungi</taxon>
        <taxon>Dikarya</taxon>
        <taxon>Ascomycota</taxon>
        <taxon>Pezizomycotina</taxon>
        <taxon>Dothideomycetes</taxon>
        <taxon>Pleosporomycetidae</taxon>
        <taxon>Pleosporales</taxon>
        <taxon>Pleosporales incertae sedis</taxon>
        <taxon>Massariosphaeria</taxon>
    </lineage>
</organism>
<dbReference type="Proteomes" id="UP000481861">
    <property type="component" value="Unassembled WGS sequence"/>
</dbReference>